<organism evidence="3 4">
    <name type="scientific">Owenia fusiformis</name>
    <name type="common">Polychaete worm</name>
    <dbReference type="NCBI Taxonomy" id="6347"/>
    <lineage>
        <taxon>Eukaryota</taxon>
        <taxon>Metazoa</taxon>
        <taxon>Spiralia</taxon>
        <taxon>Lophotrochozoa</taxon>
        <taxon>Annelida</taxon>
        <taxon>Polychaeta</taxon>
        <taxon>Sedentaria</taxon>
        <taxon>Canalipalpata</taxon>
        <taxon>Sabellida</taxon>
        <taxon>Oweniida</taxon>
        <taxon>Oweniidae</taxon>
        <taxon>Owenia</taxon>
    </lineage>
</organism>
<reference evidence="3" key="1">
    <citation type="submission" date="2022-03" db="EMBL/GenBank/DDBJ databases">
        <authorList>
            <person name="Martin C."/>
        </authorList>
    </citation>
    <scope>NUCLEOTIDE SEQUENCE</scope>
</reference>
<feature type="region of interest" description="Disordered" evidence="2">
    <location>
        <begin position="365"/>
        <end position="401"/>
    </location>
</feature>
<dbReference type="EMBL" id="CAIIXF020000006">
    <property type="protein sequence ID" value="CAH1785579.1"/>
    <property type="molecule type" value="Genomic_DNA"/>
</dbReference>
<feature type="coiled-coil region" evidence="1">
    <location>
        <begin position="81"/>
        <end position="108"/>
    </location>
</feature>
<dbReference type="Proteomes" id="UP000749559">
    <property type="component" value="Unassembled WGS sequence"/>
</dbReference>
<feature type="region of interest" description="Disordered" evidence="2">
    <location>
        <begin position="267"/>
        <end position="313"/>
    </location>
</feature>
<sequence length="481" mass="54127">MEELSKTDCKEEQKDQEEELGNDELPGSSLMSVELNTTMATVGPHSTKAVTADTTASFWKTKYEEKEQFYKAEREAWDAELAAILDNLVSFENQLRLEQNEIVQFMNEKDIVVHRQTQHIKAILAVNDTLMEIMRKLNADLHMNNTSIENVRQHIESELNGMEALVVETKKAFNNHIQGLNDAHNFQTIPLDKNWGSGFSEYISSHSTDVDHIKRQTGENNSLANLKQTNKAISSKAPRKVIGKLKQLVTKSVHAENKIKDANYVTHDIKSDDSSNSSIHKQNESSEKSSGDVQKTTGNNINGNVSPRGRQRKVSVVLAEPLAIKTDGDQHEVWLPEKNQNDRSPKQHDTSLINSVAKNFGLENKEQRESMTSSITSTESDFDRDVELKGQSTTSCTDNSDLDDDYLNDALQSEKEDTVGELVEHHRRISVEANAAVVGSYLEKGLTPREVKARDKTRSRSLPQTVNLQFYAQQFTNITDV</sequence>
<accession>A0A8J1UX36</accession>
<feature type="compositionally biased region" description="Low complexity" evidence="2">
    <location>
        <begin position="370"/>
        <end position="379"/>
    </location>
</feature>
<protein>
    <submittedName>
        <fullName evidence="3">Uncharacterized protein</fullName>
    </submittedName>
</protein>
<feature type="region of interest" description="Disordered" evidence="2">
    <location>
        <begin position="1"/>
        <end position="29"/>
    </location>
</feature>
<name>A0A8J1UX36_OWEFU</name>
<evidence type="ECO:0000313" key="4">
    <source>
        <dbReference type="Proteomes" id="UP000749559"/>
    </source>
</evidence>
<dbReference type="AlphaFoldDB" id="A0A8J1UX36"/>
<comment type="caution">
    <text evidence="3">The sequence shown here is derived from an EMBL/GenBank/DDBJ whole genome shotgun (WGS) entry which is preliminary data.</text>
</comment>
<feature type="compositionally biased region" description="Polar residues" evidence="2">
    <location>
        <begin position="291"/>
        <end position="305"/>
    </location>
</feature>
<feature type="compositionally biased region" description="Basic and acidic residues" evidence="2">
    <location>
        <begin position="281"/>
        <end position="290"/>
    </location>
</feature>
<keyword evidence="4" id="KW-1185">Reference proteome</keyword>
<proteinExistence type="predicted"/>
<gene>
    <name evidence="3" type="ORF">OFUS_LOCUS11610</name>
</gene>
<evidence type="ECO:0000313" key="3">
    <source>
        <dbReference type="EMBL" id="CAH1785579.1"/>
    </source>
</evidence>
<evidence type="ECO:0000256" key="1">
    <source>
        <dbReference type="SAM" id="Coils"/>
    </source>
</evidence>
<keyword evidence="1" id="KW-0175">Coiled coil</keyword>
<feature type="compositionally biased region" description="Basic and acidic residues" evidence="2">
    <location>
        <begin position="1"/>
        <end position="13"/>
    </location>
</feature>
<evidence type="ECO:0000256" key="2">
    <source>
        <dbReference type="SAM" id="MobiDB-lite"/>
    </source>
</evidence>